<dbReference type="EMBL" id="KZ679011">
    <property type="protein sequence ID" value="PSS18313.1"/>
    <property type="molecule type" value="Genomic_DNA"/>
</dbReference>
<dbReference type="RefSeq" id="XP_024720665.1">
    <property type="nucleotide sequence ID" value="XM_024868735.1"/>
</dbReference>
<protein>
    <submittedName>
        <fullName evidence="2">Uncharacterized protein</fullName>
    </submittedName>
</protein>
<feature type="compositionally biased region" description="Basic and acidic residues" evidence="1">
    <location>
        <begin position="121"/>
        <end position="130"/>
    </location>
</feature>
<dbReference type="InParanoid" id="A0A2T3B176"/>
<reference evidence="2 3" key="1">
    <citation type="journal article" date="2018" name="New Phytol.">
        <title>Comparative genomics and transcriptomics depict ericoid mycorrhizal fungi as versatile saprotrophs and plant mutualists.</title>
        <authorList>
            <person name="Martino E."/>
            <person name="Morin E."/>
            <person name="Grelet G.A."/>
            <person name="Kuo A."/>
            <person name="Kohler A."/>
            <person name="Daghino S."/>
            <person name="Barry K.W."/>
            <person name="Cichocki N."/>
            <person name="Clum A."/>
            <person name="Dockter R.B."/>
            <person name="Hainaut M."/>
            <person name="Kuo R.C."/>
            <person name="LaButti K."/>
            <person name="Lindahl B.D."/>
            <person name="Lindquist E.A."/>
            <person name="Lipzen A."/>
            <person name="Khouja H.R."/>
            <person name="Magnuson J."/>
            <person name="Murat C."/>
            <person name="Ohm R.A."/>
            <person name="Singer S.W."/>
            <person name="Spatafora J.W."/>
            <person name="Wang M."/>
            <person name="Veneault-Fourrey C."/>
            <person name="Henrissat B."/>
            <person name="Grigoriev I.V."/>
            <person name="Martin F.M."/>
            <person name="Perotto S."/>
        </authorList>
    </citation>
    <scope>NUCLEOTIDE SEQUENCE [LARGE SCALE GENOMIC DNA]</scope>
    <source>
        <strain evidence="2 3">ATCC 22711</strain>
    </source>
</reference>
<gene>
    <name evidence="2" type="ORF">M430DRAFT_58521</name>
</gene>
<proteinExistence type="predicted"/>
<dbReference type="Proteomes" id="UP000241818">
    <property type="component" value="Unassembled WGS sequence"/>
</dbReference>
<evidence type="ECO:0000256" key="1">
    <source>
        <dbReference type="SAM" id="MobiDB-lite"/>
    </source>
</evidence>
<feature type="compositionally biased region" description="Polar residues" evidence="1">
    <location>
        <begin position="517"/>
        <end position="530"/>
    </location>
</feature>
<feature type="non-terminal residue" evidence="2">
    <location>
        <position position="551"/>
    </location>
</feature>
<organism evidence="2 3">
    <name type="scientific">Amorphotheca resinae ATCC 22711</name>
    <dbReference type="NCBI Taxonomy" id="857342"/>
    <lineage>
        <taxon>Eukaryota</taxon>
        <taxon>Fungi</taxon>
        <taxon>Dikarya</taxon>
        <taxon>Ascomycota</taxon>
        <taxon>Pezizomycotina</taxon>
        <taxon>Leotiomycetes</taxon>
        <taxon>Helotiales</taxon>
        <taxon>Amorphothecaceae</taxon>
        <taxon>Amorphotheca</taxon>
    </lineage>
</organism>
<feature type="region of interest" description="Disordered" evidence="1">
    <location>
        <begin position="121"/>
        <end position="156"/>
    </location>
</feature>
<dbReference type="AlphaFoldDB" id="A0A2T3B176"/>
<dbReference type="GeneID" id="36576816"/>
<feature type="region of interest" description="Disordered" evidence="1">
    <location>
        <begin position="502"/>
        <end position="536"/>
    </location>
</feature>
<keyword evidence="3" id="KW-1185">Reference proteome</keyword>
<evidence type="ECO:0000313" key="2">
    <source>
        <dbReference type="EMBL" id="PSS18313.1"/>
    </source>
</evidence>
<accession>A0A2T3B176</accession>
<evidence type="ECO:0000313" key="3">
    <source>
        <dbReference type="Proteomes" id="UP000241818"/>
    </source>
</evidence>
<sequence length="551" mass="62039">MRAASSVYDFGLCSLEPDLPTHEYDLDSQQDTTIRFRTSISNRECDVQLIFHPFRRTCNLTYHEYEIRCSLPRGTPRDTLCKRSIISIVHQIYGRCFSAKAGYRLAVLESELRLSYSENDLPRTNKRSREDDEEVRASQRSRRTCSPRSEDGLPSSRALTPFDCSVNSVPPSRPFTFVDCNLHDGRPPVPPLNKLAAVGVQCWVPEKVTIQDVQNSYNNEIESGRLHSTLIPHLLADNTPNATWNPYNLRAAGLCTACLNTEKIDRLHKRLQGIKDVVPVAAKWKKQIENHGLTPVAMLEILRAAFGHSHANQFQPRPDKTGYRTPAMILVMAQYFFDQAGALEKKSTVARRAVAIDRLVGYALMRVFEVVYNLTPAQKRYRNLACTWGWIMSNLPGWRDRELQLYLILVHKGGEKGLRELLQPTLPAAAGEVVALLGSEAYTVAVPKSERIPGMVAVVRHLLGADISNLEICRALGHDDWALDDFEERFPDSFEFLTLKLETPPKSSRQGTHRQTTHSPITTPDFNTGAPSAGKNINPMWLLADAATQHE</sequence>
<dbReference type="OrthoDB" id="3551681at2759"/>
<name>A0A2T3B176_AMORE</name>